<protein>
    <recommendedName>
        <fullName evidence="4">Lipoprotein</fullName>
    </recommendedName>
</protein>
<evidence type="ECO:0000313" key="3">
    <source>
        <dbReference type="Proteomes" id="UP000007177"/>
    </source>
</evidence>
<organism evidence="2 3">
    <name type="scientific">Acetobacterium woodii (strain ATCC 29683 / DSM 1030 / JCM 2381 / KCTC 1655 / WB1)</name>
    <dbReference type="NCBI Taxonomy" id="931626"/>
    <lineage>
        <taxon>Bacteria</taxon>
        <taxon>Bacillati</taxon>
        <taxon>Bacillota</taxon>
        <taxon>Clostridia</taxon>
        <taxon>Eubacteriales</taxon>
        <taxon>Eubacteriaceae</taxon>
        <taxon>Acetobacterium</taxon>
    </lineage>
</organism>
<dbReference type="HOGENOM" id="CLU_1850762_0_0_9"/>
<reference evidence="2 3" key="2">
    <citation type="journal article" date="2012" name="PLoS ONE">
        <title>An ancient pathway combining carbon dioxide fixation with the generation and utilization of a sodium ion gradient for ATP synthesis.</title>
        <authorList>
            <person name="Poehlein A."/>
            <person name="Schmidt S."/>
            <person name="Kaster A.K."/>
            <person name="Goenrich M."/>
            <person name="Vollmers J."/>
            <person name="Thurmer A."/>
            <person name="Bertsch J."/>
            <person name="Schuchmann K."/>
            <person name="Voigt B."/>
            <person name="Hecker M."/>
            <person name="Daniel R."/>
            <person name="Thauer R.K."/>
            <person name="Gottschalk G."/>
            <person name="Muller V."/>
        </authorList>
    </citation>
    <scope>NUCLEOTIDE SEQUENCE [LARGE SCALE GENOMIC DNA]</scope>
    <source>
        <strain evidence="3">ATCC 29683 / DSM 1030 / JCM 2381 / KCTC 1655 / WB1</strain>
    </source>
</reference>
<sequence length="138" mass="14946">MKKKLYLLSVFILCALVVCSCTPAADKTTNSLALEAANRYELFIGLNDVDSGKQELDTQETIEIIKMKILKNVSGVTMTVSNGSYYVGALVVDETTLNCVIYGADDEAIAALVDEINSELNLSVLVAKSTSDYRLITP</sequence>
<dbReference type="EMBL" id="CP002987">
    <property type="protein sequence ID" value="AFA48990.1"/>
    <property type="molecule type" value="Genomic_DNA"/>
</dbReference>
<gene>
    <name evidence="2" type="ordered locus">Awo_c22160</name>
</gene>
<evidence type="ECO:0000313" key="2">
    <source>
        <dbReference type="EMBL" id="AFA48990.1"/>
    </source>
</evidence>
<dbReference type="KEGG" id="awo:Awo_c22160"/>
<reference evidence="3" key="1">
    <citation type="submission" date="2011-07" db="EMBL/GenBank/DDBJ databases">
        <title>Complete genome sequence of Acetobacterium woodii.</title>
        <authorList>
            <person name="Poehlein A."/>
            <person name="Schmidt S."/>
            <person name="Kaster A.-K."/>
            <person name="Goenrich M."/>
            <person name="Vollmers J."/>
            <person name="Thuermer A."/>
            <person name="Gottschalk G."/>
            <person name="Thauer R.K."/>
            <person name="Daniel R."/>
            <person name="Mueller V."/>
        </authorList>
    </citation>
    <scope>NUCLEOTIDE SEQUENCE [LARGE SCALE GENOMIC DNA]</scope>
    <source>
        <strain evidence="3">ATCC 29683 / DSM 1030 / JCM 2381 / KCTC 1655 / WB1</strain>
    </source>
</reference>
<dbReference type="RefSeq" id="WP_014356590.1">
    <property type="nucleotide sequence ID" value="NC_016894.1"/>
</dbReference>
<keyword evidence="3" id="KW-1185">Reference proteome</keyword>
<feature type="signal peptide" evidence="1">
    <location>
        <begin position="1"/>
        <end position="24"/>
    </location>
</feature>
<dbReference type="Proteomes" id="UP000007177">
    <property type="component" value="Chromosome"/>
</dbReference>
<dbReference type="AlphaFoldDB" id="H6LC42"/>
<proteinExistence type="predicted"/>
<accession>H6LC42</accession>
<feature type="chain" id="PRO_5003604238" description="Lipoprotein" evidence="1">
    <location>
        <begin position="25"/>
        <end position="138"/>
    </location>
</feature>
<dbReference type="OrthoDB" id="3174877at2"/>
<name>H6LC42_ACEWD</name>
<keyword evidence="1" id="KW-0732">Signal</keyword>
<evidence type="ECO:0000256" key="1">
    <source>
        <dbReference type="SAM" id="SignalP"/>
    </source>
</evidence>
<dbReference type="PROSITE" id="PS51257">
    <property type="entry name" value="PROKAR_LIPOPROTEIN"/>
    <property type="match status" value="1"/>
</dbReference>
<evidence type="ECO:0008006" key="4">
    <source>
        <dbReference type="Google" id="ProtNLM"/>
    </source>
</evidence>